<reference evidence="3" key="1">
    <citation type="submission" date="2023-06" db="EMBL/GenBank/DDBJ databases">
        <title>Black Yeasts Isolated from many extreme environments.</title>
        <authorList>
            <person name="Coleine C."/>
            <person name="Stajich J.E."/>
            <person name="Selbmann L."/>
        </authorList>
    </citation>
    <scope>NUCLEOTIDE SEQUENCE</scope>
    <source>
        <strain evidence="3">CCFEE 5200</strain>
    </source>
</reference>
<dbReference type="SUPFAM" id="SSF63748">
    <property type="entry name" value="Tudor/PWWP/MBT"/>
    <property type="match status" value="1"/>
</dbReference>
<evidence type="ECO:0000313" key="4">
    <source>
        <dbReference type="Proteomes" id="UP001175353"/>
    </source>
</evidence>
<name>A0AAN6HDJ6_9PEZI</name>
<dbReference type="CDD" id="cd04508">
    <property type="entry name" value="Tudor_SF"/>
    <property type="match status" value="1"/>
</dbReference>
<sequence length="329" mass="35945">MLSTLPKAPTEFTMSNLAALQVELAEYEDSLNTTHEYLALFPDDEESKDTEVFLQEQIATVKSRITEEQSEDTNTAPPPPPPDDAPPPPPKYDMRKHPKYRKQSPDTAPPPPPDDAQQQNFEVKDVVQAKYTEDKQWYSATIVSKTGSSTDPVYTVTFKGYGNTETKRKHEIRPVHIESKKRKADGSPAVPAPQVPAQPASRPGPTAGGGGHIISAAPAVDTSLMQQKREPSKVSDGPTRMAPEPKKLKGQKQLQKNQSNWQSWAQSGPKKAGAAAASTNNKKKESMFRTPDLPNAKVGFTGSGKPMQRDQARAKWNFNSSSAGGAEED</sequence>
<feature type="region of interest" description="Disordered" evidence="1">
    <location>
        <begin position="164"/>
        <end position="329"/>
    </location>
</feature>
<proteinExistence type="predicted"/>
<evidence type="ECO:0000259" key="2">
    <source>
        <dbReference type="PROSITE" id="PS50304"/>
    </source>
</evidence>
<dbReference type="AlphaFoldDB" id="A0AAN6HDJ6"/>
<feature type="compositionally biased region" description="Basic and acidic residues" evidence="1">
    <location>
        <begin position="165"/>
        <end position="178"/>
    </location>
</feature>
<dbReference type="InterPro" id="IPR002999">
    <property type="entry name" value="Tudor"/>
</dbReference>
<dbReference type="Gene3D" id="2.30.30.140">
    <property type="match status" value="1"/>
</dbReference>
<dbReference type="EMBL" id="JAUJLE010000301">
    <property type="protein sequence ID" value="KAK0962046.1"/>
    <property type="molecule type" value="Genomic_DNA"/>
</dbReference>
<feature type="compositionally biased region" description="Low complexity" evidence="1">
    <location>
        <begin position="270"/>
        <end position="280"/>
    </location>
</feature>
<keyword evidence="4" id="KW-1185">Reference proteome</keyword>
<dbReference type="SMART" id="SM00333">
    <property type="entry name" value="TUDOR"/>
    <property type="match status" value="1"/>
</dbReference>
<evidence type="ECO:0000313" key="3">
    <source>
        <dbReference type="EMBL" id="KAK0962046.1"/>
    </source>
</evidence>
<feature type="compositionally biased region" description="Pro residues" evidence="1">
    <location>
        <begin position="76"/>
        <end position="91"/>
    </location>
</feature>
<comment type="caution">
    <text evidence="3">The sequence shown here is derived from an EMBL/GenBank/DDBJ whole genome shotgun (WGS) entry which is preliminary data.</text>
</comment>
<accession>A0AAN6HDJ6</accession>
<organism evidence="3 4">
    <name type="scientific">Friedmanniomyces endolithicus</name>
    <dbReference type="NCBI Taxonomy" id="329885"/>
    <lineage>
        <taxon>Eukaryota</taxon>
        <taxon>Fungi</taxon>
        <taxon>Dikarya</taxon>
        <taxon>Ascomycota</taxon>
        <taxon>Pezizomycotina</taxon>
        <taxon>Dothideomycetes</taxon>
        <taxon>Dothideomycetidae</taxon>
        <taxon>Mycosphaerellales</taxon>
        <taxon>Teratosphaeriaceae</taxon>
        <taxon>Friedmanniomyces</taxon>
    </lineage>
</organism>
<feature type="region of interest" description="Disordered" evidence="1">
    <location>
        <begin position="59"/>
        <end position="127"/>
    </location>
</feature>
<feature type="domain" description="Tudor" evidence="2">
    <location>
        <begin position="120"/>
        <end position="182"/>
    </location>
</feature>
<protein>
    <recommendedName>
        <fullName evidence="2">Tudor domain-containing protein</fullName>
    </recommendedName>
</protein>
<dbReference type="Proteomes" id="UP001175353">
    <property type="component" value="Unassembled WGS sequence"/>
</dbReference>
<gene>
    <name evidence="3" type="ORF">LTR91_019632</name>
</gene>
<dbReference type="PROSITE" id="PS50304">
    <property type="entry name" value="TUDOR"/>
    <property type="match status" value="1"/>
</dbReference>
<evidence type="ECO:0000256" key="1">
    <source>
        <dbReference type="SAM" id="MobiDB-lite"/>
    </source>
</evidence>